<proteinExistence type="predicted"/>
<keyword evidence="3" id="KW-1185">Reference proteome</keyword>
<keyword evidence="1" id="KW-0812">Transmembrane</keyword>
<protein>
    <submittedName>
        <fullName evidence="2">Uncharacterized protein</fullName>
    </submittedName>
</protein>
<reference evidence="2 3" key="1">
    <citation type="submission" date="2020-03" db="EMBL/GenBank/DDBJ databases">
        <title>Salinimicrobium sp. nov, isolated from SCS.</title>
        <authorList>
            <person name="Cao W.R."/>
        </authorList>
    </citation>
    <scope>NUCLEOTIDE SEQUENCE [LARGE SCALE GENOMIC DNA]</scope>
    <source>
        <strain evidence="3">J15B91</strain>
    </source>
</reference>
<organism evidence="2 3">
    <name type="scientific">Salinimicrobium oceani</name>
    <dbReference type="NCBI Taxonomy" id="2722702"/>
    <lineage>
        <taxon>Bacteria</taxon>
        <taxon>Pseudomonadati</taxon>
        <taxon>Bacteroidota</taxon>
        <taxon>Flavobacteriia</taxon>
        <taxon>Flavobacteriales</taxon>
        <taxon>Flavobacteriaceae</taxon>
        <taxon>Salinimicrobium</taxon>
    </lineage>
</organism>
<dbReference type="EMBL" id="JAAVJR010000002">
    <property type="protein sequence ID" value="NJW52427.1"/>
    <property type="molecule type" value="Genomic_DNA"/>
</dbReference>
<gene>
    <name evidence="2" type="ORF">HC175_05800</name>
</gene>
<keyword evidence="1" id="KW-1133">Transmembrane helix</keyword>
<keyword evidence="1" id="KW-0472">Membrane</keyword>
<dbReference type="Proteomes" id="UP000703674">
    <property type="component" value="Unassembled WGS sequence"/>
</dbReference>
<name>A0ABX1CZ78_9FLAO</name>
<feature type="transmembrane region" description="Helical" evidence="1">
    <location>
        <begin position="12"/>
        <end position="30"/>
    </location>
</feature>
<evidence type="ECO:0000313" key="2">
    <source>
        <dbReference type="EMBL" id="NJW52427.1"/>
    </source>
</evidence>
<accession>A0ABX1CZ78</accession>
<dbReference type="RefSeq" id="WP_209309928.1">
    <property type="nucleotide sequence ID" value="NZ_JAAVJR010000002.1"/>
</dbReference>
<evidence type="ECO:0000313" key="3">
    <source>
        <dbReference type="Proteomes" id="UP000703674"/>
    </source>
</evidence>
<sequence length="89" mass="9863">MLCLPISKSVGLLWLVTGSIFLTYGISWWSAYKFSWLLAFVAVTVSQVLVTRNWRDAKAATIPNLVILAVAVASVPSEIPFKNGIFQYL</sequence>
<comment type="caution">
    <text evidence="2">The sequence shown here is derived from an EMBL/GenBank/DDBJ whole genome shotgun (WGS) entry which is preliminary data.</text>
</comment>
<evidence type="ECO:0000256" key="1">
    <source>
        <dbReference type="SAM" id="Phobius"/>
    </source>
</evidence>